<name>A0A2C9K508_BIOGL</name>
<evidence type="ECO:0000256" key="3">
    <source>
        <dbReference type="SAM" id="MobiDB-lite"/>
    </source>
</evidence>
<dbReference type="InterPro" id="IPR038704">
    <property type="entry name" value="YEAST_sf"/>
</dbReference>
<proteinExistence type="predicted"/>
<feature type="compositionally biased region" description="Low complexity" evidence="3">
    <location>
        <begin position="189"/>
        <end position="217"/>
    </location>
</feature>
<dbReference type="Pfam" id="PF03366">
    <property type="entry name" value="YEATS"/>
    <property type="match status" value="1"/>
</dbReference>
<dbReference type="EnsemblMetazoa" id="BGLB013293-RC">
    <property type="protein sequence ID" value="BGLB013293-PC"/>
    <property type="gene ID" value="BGLB013293"/>
</dbReference>
<dbReference type="InterPro" id="IPR055129">
    <property type="entry name" value="YEATS_dom"/>
</dbReference>
<sequence length="782" mass="87676">MSSKSKSSDCVVTVTIELGHQANFLSKPSPEGFTHDWTVFVRGQDGSRLDAFVEKVVFRLHKTFKCPLRTISEPPYKVSESGYAGFLLPIEIHFKNKQSPRKIVFSYDLFLNAKDSPPINNVRIEKLKFQNPTPEFKAKLFKAGGIEQGADPITYPLPDQMPFLIKTELKKSIKAPKDKVKKKKKKNPPKSVSPDVSLSSLSSSSSSLSDNEPSFSLPHPPQKKEKWIHKAGALTYPSTHSKSESSTHIDVDKHKISSKEKYSSESDFSHKPHKHKSKDKDRDKVTHKSKDMSKKVKDSSHKDREGSHSSTKSSGEKKSSSSSSSHKDKERSSSNKEKESATIVHSEKSGSSNKEKERQSSTHKSKHSSHKDLSSSSSSQEKKLKMDTNEVKVSKEKHPSEVKSHKRLHETPQDSSSEKKKLKRSTSVTSVEEKHKTKVEPVKEKHSSKHKESKEHDYLKMKGEKDHKSSTSKKSKHESSQHSDKHKQTSSETKHKEKKEKSSHTKHHDSKYKPDKLDTNTKDNLAMNADFQPKLLISPLKDKSSDEGCQGRSPLMVTEQTKSKRSKSTSSHSSQSSVHDLDKSDTEAQQQADKAKNIISGLADSDSDSGEDSVNPPKTPPKEQKISQPKLLQPVSESSKQSNAKLIEKKRLGELDNTVQESVKTSSKENKINKLDSVSKTDIKKVKEKVTETKMSDKPLEKTSTKDCDILAPNGFLLTELISINEKIEKAHTESNKDLLCRVVDIIGNTDDFDLDENSVFFDICSVDKSIVLQIQAALKEY</sequence>
<dbReference type="GO" id="GO:0045893">
    <property type="term" value="P:positive regulation of DNA-templated transcription"/>
    <property type="evidence" value="ECO:0007669"/>
    <property type="project" value="TreeGrafter"/>
</dbReference>
<accession>A0A2C9K508</accession>
<gene>
    <name evidence="5" type="primary">106051572</name>
</gene>
<keyword evidence="1 2" id="KW-0539">Nucleus</keyword>
<evidence type="ECO:0000259" key="4">
    <source>
        <dbReference type="PROSITE" id="PS51037"/>
    </source>
</evidence>
<reference evidence="5" key="1">
    <citation type="submission" date="2020-05" db="UniProtKB">
        <authorList>
            <consortium name="EnsemblMetazoa"/>
        </authorList>
    </citation>
    <scope>IDENTIFICATION</scope>
    <source>
        <strain evidence="5">BB02</strain>
    </source>
</reference>
<dbReference type="PANTHER" id="PTHR47827:SF3">
    <property type="entry name" value="AF-9 ANC1 HOMOLOGY DOMAIN-CONTAINING PROTEIN"/>
    <property type="match status" value="1"/>
</dbReference>
<feature type="compositionally biased region" description="Low complexity" evidence="3">
    <location>
        <begin position="568"/>
        <end position="577"/>
    </location>
</feature>
<dbReference type="KEGG" id="bgt:106051572"/>
<dbReference type="CDD" id="cd16906">
    <property type="entry name" value="YEATS_AF-9_like"/>
    <property type="match status" value="1"/>
</dbReference>
<feature type="compositionally biased region" description="Basic and acidic residues" evidence="3">
    <location>
        <begin position="431"/>
        <end position="469"/>
    </location>
</feature>
<feature type="compositionally biased region" description="Basic residues" evidence="3">
    <location>
        <begin position="179"/>
        <end position="188"/>
    </location>
</feature>
<feature type="compositionally biased region" description="Basic and acidic residues" evidence="3">
    <location>
        <begin position="241"/>
        <end position="270"/>
    </location>
</feature>
<feature type="compositionally biased region" description="Basic and acidic residues" evidence="3">
    <location>
        <begin position="278"/>
        <end position="307"/>
    </location>
</feature>
<evidence type="ECO:0000313" key="5">
    <source>
        <dbReference type="EnsemblMetazoa" id="BGLB013293-PC"/>
    </source>
</evidence>
<dbReference type="InterPro" id="IPR052790">
    <property type="entry name" value="YEATS_domain"/>
</dbReference>
<dbReference type="STRING" id="6526.A0A2C9K508"/>
<dbReference type="GO" id="GO:0003682">
    <property type="term" value="F:chromatin binding"/>
    <property type="evidence" value="ECO:0007669"/>
    <property type="project" value="TreeGrafter"/>
</dbReference>
<dbReference type="PANTHER" id="PTHR47827">
    <property type="entry name" value="AHD DOMAIN-CONTAINING PROTEIN"/>
    <property type="match status" value="1"/>
</dbReference>
<dbReference type="VEuPathDB" id="VectorBase:BGLAX_050772"/>
<dbReference type="Pfam" id="PF17793">
    <property type="entry name" value="AHD"/>
    <property type="match status" value="1"/>
</dbReference>
<comment type="subcellular location">
    <subcellularLocation>
        <location evidence="2">Nucleus</location>
    </subcellularLocation>
</comment>
<evidence type="ECO:0000256" key="1">
    <source>
        <dbReference type="ARBA" id="ARBA00023242"/>
    </source>
</evidence>
<feature type="compositionally biased region" description="Basic and acidic residues" evidence="3">
    <location>
        <begin position="380"/>
        <end position="419"/>
    </location>
</feature>
<feature type="compositionally biased region" description="Basic and acidic residues" evidence="3">
    <location>
        <begin position="314"/>
        <end position="360"/>
    </location>
</feature>
<dbReference type="AlphaFoldDB" id="A0A2C9K508"/>
<feature type="compositionally biased region" description="Basic and acidic residues" evidence="3">
    <location>
        <begin position="477"/>
        <end position="503"/>
    </location>
</feature>
<dbReference type="Gene3D" id="2.60.40.1970">
    <property type="entry name" value="YEATS domain"/>
    <property type="match status" value="1"/>
</dbReference>
<evidence type="ECO:0000313" key="6">
    <source>
        <dbReference type="Proteomes" id="UP000076420"/>
    </source>
</evidence>
<dbReference type="VEuPathDB" id="VectorBase:BGLB013293"/>
<feature type="region of interest" description="Disordered" evidence="3">
    <location>
        <begin position="175"/>
        <end position="643"/>
    </location>
</feature>
<feature type="compositionally biased region" description="Basic and acidic residues" evidence="3">
    <location>
        <begin position="511"/>
        <end position="521"/>
    </location>
</feature>
<dbReference type="OrthoDB" id="10053467at2759"/>
<organism evidence="5 6">
    <name type="scientific">Biomphalaria glabrata</name>
    <name type="common">Bloodfluke planorb</name>
    <name type="synonym">Freshwater snail</name>
    <dbReference type="NCBI Taxonomy" id="6526"/>
    <lineage>
        <taxon>Eukaryota</taxon>
        <taxon>Metazoa</taxon>
        <taxon>Spiralia</taxon>
        <taxon>Lophotrochozoa</taxon>
        <taxon>Mollusca</taxon>
        <taxon>Gastropoda</taxon>
        <taxon>Heterobranchia</taxon>
        <taxon>Euthyneura</taxon>
        <taxon>Panpulmonata</taxon>
        <taxon>Hygrophila</taxon>
        <taxon>Lymnaeoidea</taxon>
        <taxon>Planorbidae</taxon>
        <taxon>Biomphalaria</taxon>
    </lineage>
</organism>
<evidence type="ECO:0000256" key="2">
    <source>
        <dbReference type="PROSITE-ProRule" id="PRU00376"/>
    </source>
</evidence>
<feature type="domain" description="YEATS" evidence="4">
    <location>
        <begin position="6"/>
        <end position="143"/>
    </location>
</feature>
<dbReference type="GO" id="GO:0008023">
    <property type="term" value="C:transcription elongation factor complex"/>
    <property type="evidence" value="ECO:0007669"/>
    <property type="project" value="TreeGrafter"/>
</dbReference>
<dbReference type="Proteomes" id="UP000076420">
    <property type="component" value="Unassembled WGS sequence"/>
</dbReference>
<dbReference type="InterPro" id="IPR040930">
    <property type="entry name" value="AF-9_AHD"/>
</dbReference>
<dbReference type="PROSITE" id="PS51037">
    <property type="entry name" value="YEATS"/>
    <property type="match status" value="1"/>
</dbReference>
<protein>
    <recommendedName>
        <fullName evidence="4">YEATS domain-containing protein</fullName>
    </recommendedName>
</protein>
<dbReference type="Gene3D" id="1.20.1270.290">
    <property type="match status" value="1"/>
</dbReference>